<protein>
    <submittedName>
        <fullName evidence="1">Proteinase B</fullName>
        <ecNumber evidence="1">3.4.21.48</ecNumber>
    </submittedName>
</protein>
<dbReference type="Proteomes" id="UP001165960">
    <property type="component" value="Unassembled WGS sequence"/>
</dbReference>
<proteinExistence type="predicted"/>
<sequence length="390" mass="41806">MKSFIKFSLISVLFQTGHAANIQSGYIVTLKSSTEGNALEDHIERVRSLFGSDQHSSGKNKIKYEYRKVLLGYSAEFTDDVLAKVKAMPEVAAVEKDQLIESSDVQENSPWGLARLSSEDRLTDNEHLWSYNHDPRAGDGVDVFVVDSGIETLLPEFQGRAYWGANLVNDISVDETGHGTHIAGIIGSKTYGVAKSSTLIAVKVIDGTGFGPASVFIAGVDWAVQNKLDGRGCVINVSLRVGRWDIINNAVGAAVDSGCVVTVCAGNDNSDACFYSPASEPRAITVGASNLDDKRAYFSNWGTCLDVFAPGEDIVSTSIDGGNYNMSGTSMATAHVAGLVANIMSSTGNYEPPSIYASIMLYSKFGKLDNIGEGSPNLLASNIDLLQLWY</sequence>
<dbReference type="EMBL" id="QTSX02004539">
    <property type="protein sequence ID" value="KAJ9064085.1"/>
    <property type="molecule type" value="Genomic_DNA"/>
</dbReference>
<name>A0ACC2SP64_9FUNG</name>
<keyword evidence="1" id="KW-0378">Hydrolase</keyword>
<organism evidence="1 2">
    <name type="scientific">Entomophthora muscae</name>
    <dbReference type="NCBI Taxonomy" id="34485"/>
    <lineage>
        <taxon>Eukaryota</taxon>
        <taxon>Fungi</taxon>
        <taxon>Fungi incertae sedis</taxon>
        <taxon>Zoopagomycota</taxon>
        <taxon>Entomophthoromycotina</taxon>
        <taxon>Entomophthoromycetes</taxon>
        <taxon>Entomophthorales</taxon>
        <taxon>Entomophthoraceae</taxon>
        <taxon>Entomophthora</taxon>
    </lineage>
</organism>
<dbReference type="EC" id="3.4.21.48" evidence="1"/>
<evidence type="ECO:0000313" key="1">
    <source>
        <dbReference type="EMBL" id="KAJ9064085.1"/>
    </source>
</evidence>
<reference evidence="1" key="1">
    <citation type="submission" date="2022-04" db="EMBL/GenBank/DDBJ databases">
        <title>Genome of the entomopathogenic fungus Entomophthora muscae.</title>
        <authorList>
            <person name="Elya C."/>
            <person name="Lovett B.R."/>
            <person name="Lee E."/>
            <person name="Macias A.M."/>
            <person name="Hajek A.E."/>
            <person name="De Bivort B.L."/>
            <person name="Kasson M.T."/>
            <person name="De Fine Licht H.H."/>
            <person name="Stajich J.E."/>
        </authorList>
    </citation>
    <scope>NUCLEOTIDE SEQUENCE</scope>
    <source>
        <strain evidence="1">Berkeley</strain>
    </source>
</reference>
<keyword evidence="2" id="KW-1185">Reference proteome</keyword>
<gene>
    <name evidence="1" type="primary">PRB1_45</name>
    <name evidence="1" type="ORF">DSO57_1034104</name>
</gene>
<comment type="caution">
    <text evidence="1">The sequence shown here is derived from an EMBL/GenBank/DDBJ whole genome shotgun (WGS) entry which is preliminary data.</text>
</comment>
<evidence type="ECO:0000313" key="2">
    <source>
        <dbReference type="Proteomes" id="UP001165960"/>
    </source>
</evidence>
<accession>A0ACC2SP64</accession>